<comment type="caution">
    <text evidence="1">The sequence shown here is derived from an EMBL/GenBank/DDBJ whole genome shotgun (WGS) entry which is preliminary data.</text>
</comment>
<name>A0A9P4V391_9PLEO</name>
<accession>A0A9P4V391</accession>
<protein>
    <submittedName>
        <fullName evidence="1">Uncharacterized protein</fullName>
    </submittedName>
</protein>
<dbReference type="OrthoDB" id="3910313at2759"/>
<keyword evidence="2" id="KW-1185">Reference proteome</keyword>
<evidence type="ECO:0000313" key="1">
    <source>
        <dbReference type="EMBL" id="KAF2734938.1"/>
    </source>
</evidence>
<dbReference type="AlphaFoldDB" id="A0A9P4V391"/>
<dbReference type="EMBL" id="ML996141">
    <property type="protein sequence ID" value="KAF2734938.1"/>
    <property type="molecule type" value="Genomic_DNA"/>
</dbReference>
<proteinExistence type="predicted"/>
<organism evidence="1 2">
    <name type="scientific">Polyplosphaeria fusca</name>
    <dbReference type="NCBI Taxonomy" id="682080"/>
    <lineage>
        <taxon>Eukaryota</taxon>
        <taxon>Fungi</taxon>
        <taxon>Dikarya</taxon>
        <taxon>Ascomycota</taxon>
        <taxon>Pezizomycotina</taxon>
        <taxon>Dothideomycetes</taxon>
        <taxon>Pleosporomycetidae</taxon>
        <taxon>Pleosporales</taxon>
        <taxon>Tetraplosphaeriaceae</taxon>
        <taxon>Polyplosphaeria</taxon>
    </lineage>
</organism>
<reference evidence="1" key="1">
    <citation type="journal article" date="2020" name="Stud. Mycol.">
        <title>101 Dothideomycetes genomes: a test case for predicting lifestyles and emergence of pathogens.</title>
        <authorList>
            <person name="Haridas S."/>
            <person name="Albert R."/>
            <person name="Binder M."/>
            <person name="Bloem J."/>
            <person name="Labutti K."/>
            <person name="Salamov A."/>
            <person name="Andreopoulos B."/>
            <person name="Baker S."/>
            <person name="Barry K."/>
            <person name="Bills G."/>
            <person name="Bluhm B."/>
            <person name="Cannon C."/>
            <person name="Castanera R."/>
            <person name="Culley D."/>
            <person name="Daum C."/>
            <person name="Ezra D."/>
            <person name="Gonzalez J."/>
            <person name="Henrissat B."/>
            <person name="Kuo A."/>
            <person name="Liang C."/>
            <person name="Lipzen A."/>
            <person name="Lutzoni F."/>
            <person name="Magnuson J."/>
            <person name="Mondo S."/>
            <person name="Nolan M."/>
            <person name="Ohm R."/>
            <person name="Pangilinan J."/>
            <person name="Park H.-J."/>
            <person name="Ramirez L."/>
            <person name="Alfaro M."/>
            <person name="Sun H."/>
            <person name="Tritt A."/>
            <person name="Yoshinaga Y."/>
            <person name="Zwiers L.-H."/>
            <person name="Turgeon B."/>
            <person name="Goodwin S."/>
            <person name="Spatafora J."/>
            <person name="Crous P."/>
            <person name="Grigoriev I."/>
        </authorList>
    </citation>
    <scope>NUCLEOTIDE SEQUENCE</scope>
    <source>
        <strain evidence="1">CBS 125425</strain>
    </source>
</reference>
<dbReference type="Proteomes" id="UP000799444">
    <property type="component" value="Unassembled WGS sequence"/>
</dbReference>
<sequence>MLRKKRKRGEEEGKETKFVLHGHQVADESVLRFQERMTKSGKIKEEDTFSDISTPGSLACFTPSPSLNTSLTTLHIPSRLNVIRTDDSPGFEKNRFFSPVNLLDYLADTNLMTSYSDTTPPGININRLVEEVLRFGRLPDGEKEAKFLDFVISLNADCDELCSQCPPFGYDSGSAGCLIHRSLSYILAQYDREAWSATKATLLCREIIADASAMLRPGYAPLASLLRIAIDIVYLFARTGSMDDIQCLAVDILGISSRFLHEDQYTYRALLAICAHILAQNGHCKTAVSTLKYPVLLSFDIDF</sequence>
<evidence type="ECO:0000313" key="2">
    <source>
        <dbReference type="Proteomes" id="UP000799444"/>
    </source>
</evidence>
<gene>
    <name evidence="1" type="ORF">EJ04DRAFT_223663</name>
</gene>